<dbReference type="InterPro" id="IPR011660">
    <property type="entry name" value="VapB-like"/>
</dbReference>
<reference evidence="1 2" key="1">
    <citation type="submission" date="2017-03" db="EMBL/GenBank/DDBJ databases">
        <title>Lifting the veil on microbial sulfur biogeochemistry in mining wastewaters.</title>
        <authorList>
            <person name="Kantor R.S."/>
            <person name="Colenbrander Nelson T."/>
            <person name="Marshall S."/>
            <person name="Bennett D."/>
            <person name="Apte S."/>
            <person name="Camacho D."/>
            <person name="Thomas B.C."/>
            <person name="Warren L.A."/>
            <person name="Banfield J.F."/>
        </authorList>
    </citation>
    <scope>NUCLEOTIDE SEQUENCE [LARGE SCALE GENOMIC DNA]</scope>
    <source>
        <strain evidence="1">32-69-9</strain>
    </source>
</reference>
<sequence length="78" mass="9097">MPLYIKDPEVDRLAERLAAQRRMTKTEVVRQALRHELDRVGEPNEYVERALAFVRDLHARAGPDRGFVDKAFIDSLYD</sequence>
<dbReference type="Pfam" id="PF07704">
    <property type="entry name" value="PSK_trans_fac"/>
    <property type="match status" value="1"/>
</dbReference>
<comment type="caution">
    <text evidence="1">The sequence shown here is derived from an EMBL/GenBank/DDBJ whole genome shotgun (WGS) entry which is preliminary data.</text>
</comment>
<accession>A0A258FMZ8</accession>
<protein>
    <submittedName>
        <fullName evidence="1">Transcription factor</fullName>
    </submittedName>
</protein>
<gene>
    <name evidence="1" type="ORF">B7Z01_07250</name>
</gene>
<proteinExistence type="predicted"/>
<dbReference type="AlphaFoldDB" id="A0A258FMZ8"/>
<dbReference type="EMBL" id="NCEB01000012">
    <property type="protein sequence ID" value="OYX33950.1"/>
    <property type="molecule type" value="Genomic_DNA"/>
</dbReference>
<name>A0A258FMZ8_9CAUL</name>
<evidence type="ECO:0000313" key="2">
    <source>
        <dbReference type="Proteomes" id="UP000215595"/>
    </source>
</evidence>
<dbReference type="Proteomes" id="UP000215595">
    <property type="component" value="Unassembled WGS sequence"/>
</dbReference>
<organism evidence="1 2">
    <name type="scientific">Brevundimonas subvibrioides</name>
    <dbReference type="NCBI Taxonomy" id="74313"/>
    <lineage>
        <taxon>Bacteria</taxon>
        <taxon>Pseudomonadati</taxon>
        <taxon>Pseudomonadota</taxon>
        <taxon>Alphaproteobacteria</taxon>
        <taxon>Caulobacterales</taxon>
        <taxon>Caulobacteraceae</taxon>
        <taxon>Brevundimonas</taxon>
    </lineage>
</organism>
<evidence type="ECO:0000313" key="1">
    <source>
        <dbReference type="EMBL" id="OYX33950.1"/>
    </source>
</evidence>